<dbReference type="AlphaFoldDB" id="A0A565CS13"/>
<sequence length="92" mass="10975">MLTDTLKNAVVSNNPKRLYGLVLSIFSFDFFFLRLPSRRIFRIPIHFRFLRTQTPTLPASSDSSLFQEEAYDWCVILNFRRFGELVEKFRVH</sequence>
<dbReference type="Proteomes" id="UP000489600">
    <property type="component" value="Unassembled WGS sequence"/>
</dbReference>
<dbReference type="EMBL" id="CABITT030000008">
    <property type="protein sequence ID" value="VVB16533.1"/>
    <property type="molecule type" value="Genomic_DNA"/>
</dbReference>
<protein>
    <submittedName>
        <fullName evidence="1">Uncharacterized protein</fullName>
    </submittedName>
</protein>
<comment type="caution">
    <text evidence="1">The sequence shown here is derived from an EMBL/GenBank/DDBJ whole genome shotgun (WGS) entry which is preliminary data.</text>
</comment>
<gene>
    <name evidence="1" type="ORF">ANE_LOCUS26977</name>
</gene>
<reference evidence="1" key="1">
    <citation type="submission" date="2019-07" db="EMBL/GenBank/DDBJ databases">
        <authorList>
            <person name="Dittberner H."/>
        </authorList>
    </citation>
    <scope>NUCLEOTIDE SEQUENCE [LARGE SCALE GENOMIC DNA]</scope>
</reference>
<evidence type="ECO:0000313" key="1">
    <source>
        <dbReference type="EMBL" id="VVB16533.1"/>
    </source>
</evidence>
<organism evidence="1 2">
    <name type="scientific">Arabis nemorensis</name>
    <dbReference type="NCBI Taxonomy" id="586526"/>
    <lineage>
        <taxon>Eukaryota</taxon>
        <taxon>Viridiplantae</taxon>
        <taxon>Streptophyta</taxon>
        <taxon>Embryophyta</taxon>
        <taxon>Tracheophyta</taxon>
        <taxon>Spermatophyta</taxon>
        <taxon>Magnoliopsida</taxon>
        <taxon>eudicotyledons</taxon>
        <taxon>Gunneridae</taxon>
        <taxon>Pentapetalae</taxon>
        <taxon>rosids</taxon>
        <taxon>malvids</taxon>
        <taxon>Brassicales</taxon>
        <taxon>Brassicaceae</taxon>
        <taxon>Arabideae</taxon>
        <taxon>Arabis</taxon>
    </lineage>
</organism>
<keyword evidence="2" id="KW-1185">Reference proteome</keyword>
<evidence type="ECO:0000313" key="2">
    <source>
        <dbReference type="Proteomes" id="UP000489600"/>
    </source>
</evidence>
<accession>A0A565CS13</accession>
<name>A0A565CS13_9BRAS</name>
<proteinExistence type="predicted"/>